<proteinExistence type="predicted"/>
<dbReference type="EMBL" id="SZVO01000004">
    <property type="protein sequence ID" value="TKT92221.1"/>
    <property type="molecule type" value="Genomic_DNA"/>
</dbReference>
<keyword evidence="3" id="KW-1185">Reference proteome</keyword>
<keyword evidence="1" id="KW-0732">Signal</keyword>
<dbReference type="RefSeq" id="WP_137339766.1">
    <property type="nucleotide sequence ID" value="NZ_BSQH01000007.1"/>
</dbReference>
<dbReference type="PROSITE" id="PS51257">
    <property type="entry name" value="PROKAR_LIPOPROTEIN"/>
    <property type="match status" value="1"/>
</dbReference>
<dbReference type="OrthoDB" id="622252at2"/>
<evidence type="ECO:0000313" key="3">
    <source>
        <dbReference type="Proteomes" id="UP000304900"/>
    </source>
</evidence>
<evidence type="ECO:0000313" key="2">
    <source>
        <dbReference type="EMBL" id="TKT92221.1"/>
    </source>
</evidence>
<comment type="caution">
    <text evidence="2">The sequence shown here is derived from an EMBL/GenBank/DDBJ whole genome shotgun (WGS) entry which is preliminary data.</text>
</comment>
<accession>A0A4U6D7H0</accession>
<protein>
    <submittedName>
        <fullName evidence="2">Uncharacterized protein</fullName>
    </submittedName>
</protein>
<gene>
    <name evidence="2" type="ORF">FDK13_09545</name>
</gene>
<feature type="chain" id="PRO_5020713673" evidence="1">
    <location>
        <begin position="22"/>
        <end position="172"/>
    </location>
</feature>
<dbReference type="Proteomes" id="UP000304900">
    <property type="component" value="Unassembled WGS sequence"/>
</dbReference>
<evidence type="ECO:0000256" key="1">
    <source>
        <dbReference type="SAM" id="SignalP"/>
    </source>
</evidence>
<reference evidence="2 3" key="1">
    <citation type="submission" date="2019-05" db="EMBL/GenBank/DDBJ databases">
        <title>Dyadobacter AR-3-8 sp. nov., isolated from arctic soil.</title>
        <authorList>
            <person name="Chaudhary D.K."/>
        </authorList>
    </citation>
    <scope>NUCLEOTIDE SEQUENCE [LARGE SCALE GENOMIC DNA]</scope>
    <source>
        <strain evidence="2 3">AR-3-8</strain>
    </source>
</reference>
<dbReference type="AlphaFoldDB" id="A0A4U6D7H0"/>
<sequence length="172" mass="19029">MKKINVLAIIVCLILSTGLYSCDKQEENVSKRSINRASDLILGGWDSDYGSCYDVDKAYVYGSGQMADPDILPMIDLFFDHGQLWNIDGAGLNRLPDTGIRFAKTEITADQFDILTDDKSFANLEPTLEVIPILPGDVVFFKSKNGKKGLLKIKSMNSPTGEAYVDEIIQNI</sequence>
<name>A0A4U6D7H0_9BACT</name>
<organism evidence="2 3">
    <name type="scientific">Dyadobacter frigoris</name>
    <dbReference type="NCBI Taxonomy" id="2576211"/>
    <lineage>
        <taxon>Bacteria</taxon>
        <taxon>Pseudomonadati</taxon>
        <taxon>Bacteroidota</taxon>
        <taxon>Cytophagia</taxon>
        <taxon>Cytophagales</taxon>
        <taxon>Spirosomataceae</taxon>
        <taxon>Dyadobacter</taxon>
    </lineage>
</organism>
<feature type="signal peptide" evidence="1">
    <location>
        <begin position="1"/>
        <end position="21"/>
    </location>
</feature>